<accession>A0A836BUF8</accession>
<dbReference type="EMBL" id="JAEHOE010000090">
    <property type="protein sequence ID" value="KAG2487933.1"/>
    <property type="molecule type" value="Genomic_DNA"/>
</dbReference>
<protein>
    <submittedName>
        <fullName evidence="1">Uncharacterized protein</fullName>
    </submittedName>
</protein>
<proteinExistence type="predicted"/>
<dbReference type="Proteomes" id="UP000612055">
    <property type="component" value="Unassembled WGS sequence"/>
</dbReference>
<comment type="caution">
    <text evidence="1">The sequence shown here is derived from an EMBL/GenBank/DDBJ whole genome shotgun (WGS) entry which is preliminary data.</text>
</comment>
<dbReference type="AlphaFoldDB" id="A0A836BUF8"/>
<organism evidence="1 2">
    <name type="scientific">Edaphochlamys debaryana</name>
    <dbReference type="NCBI Taxonomy" id="47281"/>
    <lineage>
        <taxon>Eukaryota</taxon>
        <taxon>Viridiplantae</taxon>
        <taxon>Chlorophyta</taxon>
        <taxon>core chlorophytes</taxon>
        <taxon>Chlorophyceae</taxon>
        <taxon>CS clade</taxon>
        <taxon>Chlamydomonadales</taxon>
        <taxon>Chlamydomonadales incertae sedis</taxon>
        <taxon>Edaphochlamys</taxon>
    </lineage>
</organism>
<evidence type="ECO:0000313" key="1">
    <source>
        <dbReference type="EMBL" id="KAG2487933.1"/>
    </source>
</evidence>
<name>A0A836BUF8_9CHLO</name>
<gene>
    <name evidence="1" type="ORF">HYH03_013512</name>
</gene>
<keyword evidence="2" id="KW-1185">Reference proteome</keyword>
<sequence length="102" mass="11450">MRSFARRIPHGLRGHVIRGVGEGPGRAKASVTEVKASVTEVNTKITHVEANTTELKQQLSKAEDRWLRLALEVSSERRLVEYLRDQQLCVLVPPADKKPELP</sequence>
<reference evidence="1" key="1">
    <citation type="journal article" date="2020" name="bioRxiv">
        <title>Comparative genomics of Chlamydomonas.</title>
        <authorList>
            <person name="Craig R.J."/>
            <person name="Hasan A.R."/>
            <person name="Ness R.W."/>
            <person name="Keightley P.D."/>
        </authorList>
    </citation>
    <scope>NUCLEOTIDE SEQUENCE</scope>
    <source>
        <strain evidence="1">CCAP 11/70</strain>
    </source>
</reference>
<evidence type="ECO:0000313" key="2">
    <source>
        <dbReference type="Proteomes" id="UP000612055"/>
    </source>
</evidence>